<evidence type="ECO:0000256" key="4">
    <source>
        <dbReference type="ARBA" id="ARBA00022692"/>
    </source>
</evidence>
<comment type="similarity">
    <text evidence="8 9">Belongs to the TonB-dependent receptor family.</text>
</comment>
<evidence type="ECO:0000313" key="13">
    <source>
        <dbReference type="EMBL" id="SOD54469.1"/>
    </source>
</evidence>
<dbReference type="InterPro" id="IPR039426">
    <property type="entry name" value="TonB-dep_rcpt-like"/>
</dbReference>
<dbReference type="InterPro" id="IPR036942">
    <property type="entry name" value="Beta-barrel_TonB_sf"/>
</dbReference>
<feature type="signal peptide" evidence="10">
    <location>
        <begin position="1"/>
        <end position="21"/>
    </location>
</feature>
<dbReference type="RefSeq" id="WP_097121715.1">
    <property type="nucleotide sequence ID" value="NZ_OCND01000004.1"/>
</dbReference>
<dbReference type="InterPro" id="IPR037066">
    <property type="entry name" value="Plug_dom_sf"/>
</dbReference>
<keyword evidence="3 8" id="KW-1134">Transmembrane beta strand</keyword>
<evidence type="ECO:0000313" key="14">
    <source>
        <dbReference type="Proteomes" id="UP000219374"/>
    </source>
</evidence>
<evidence type="ECO:0000256" key="2">
    <source>
        <dbReference type="ARBA" id="ARBA00022448"/>
    </source>
</evidence>
<evidence type="ECO:0000256" key="1">
    <source>
        <dbReference type="ARBA" id="ARBA00004571"/>
    </source>
</evidence>
<name>A0A286D734_9GAMM</name>
<dbReference type="PANTHER" id="PTHR40980:SF4">
    <property type="entry name" value="TONB-DEPENDENT RECEPTOR-LIKE BETA-BARREL DOMAIN-CONTAINING PROTEIN"/>
    <property type="match status" value="1"/>
</dbReference>
<sequence>MSSKHPLHIAIALALAVASHAQDIRAQTAAASPDGSADATTLDRIEVRPQLEQQMRAIDFKRSADAIQDTVSSDSMGQYPDKNVGESLSRLPGVSVTRDQGEGRFVVVRGLDAAFNSVSVDGVAIGTPEDSSRAAPLDVIPSDSTERLTVVKAPTPDMPGDAIGGAILVESASAFDRDGRNIRAKAELSHQNLSGQTSPKASFNYSDIFADGTFGVALGLSYQDRNYESDNIEVEYDKDEDISEDLIPVEIQQRKYAINRERTGVNLNLDWRPSEGNSYYLRTLYTDFTDAESRQRSIIPVGEGDFTRNADGTYTVEGIDPGDFSRRLRWRTKEEDTFTVSAGGENRFGAGSIVDYRLGYTKTRERVLDEVEARFEYDGDDDVALLLDTSHAIPRYTITDSPLGGWLDNDNYEFNRFVVSPIWVDDEEHSAAVNFTFAGDTVTWKTGLLGRWRDRDVNIDEAELRRGPDINLGSWTTGSPRYTHGNMGDGISSDAMRNYLRGNLGDYSARPQDVAANTEISLIEDYTASEDVLAGYLMATMDFDKLRVIAGARVERTEFEATGNVVDLEDEETIGSIATREVSSSYTNVLPGLHLRYDLGDWVLRGAYTHTIARPAFGDISPRTRINRDEEEVELGNPGLDPYKSRNFDLSIERYLGETGIVSAGLFYKNIDDYIVEVVTRGSEEFDGFDVTMPVNGDKAKVYGAELNWQQHFDNGLLLGFSATWLDTEYEVNGRKFTLPNASDRLYSAHIGYEKGGLSTRIAAVHRSEYIDSVDSSDSDFDIWVADNTQLDFSLDYKVSDQWGFYFEASNLLDEPLELYQGSSAHTLQNELYGRTYTAGVKLRF</sequence>
<keyword evidence="2 8" id="KW-0813">Transport</keyword>
<keyword evidence="4 8" id="KW-0812">Transmembrane</keyword>
<dbReference type="Pfam" id="PF07715">
    <property type="entry name" value="Plug"/>
    <property type="match status" value="1"/>
</dbReference>
<evidence type="ECO:0000256" key="6">
    <source>
        <dbReference type="ARBA" id="ARBA00023136"/>
    </source>
</evidence>
<dbReference type="Pfam" id="PF00593">
    <property type="entry name" value="TonB_dep_Rec_b-barrel"/>
    <property type="match status" value="1"/>
</dbReference>
<reference evidence="13 14" key="1">
    <citation type="submission" date="2017-09" db="EMBL/GenBank/DDBJ databases">
        <authorList>
            <person name="Ehlers B."/>
            <person name="Leendertz F.H."/>
        </authorList>
    </citation>
    <scope>NUCLEOTIDE SEQUENCE [LARGE SCALE GENOMIC DNA]</scope>
    <source>
        <strain evidence="13 14">CGMCC 1.10978</strain>
    </source>
</reference>
<dbReference type="CDD" id="cd01347">
    <property type="entry name" value="ligand_gated_channel"/>
    <property type="match status" value="1"/>
</dbReference>
<feature type="domain" description="TonB-dependent receptor plug" evidence="12">
    <location>
        <begin position="63"/>
        <end position="166"/>
    </location>
</feature>
<keyword evidence="7 8" id="KW-0998">Cell outer membrane</keyword>
<keyword evidence="6 8" id="KW-0472">Membrane</keyword>
<evidence type="ECO:0000259" key="11">
    <source>
        <dbReference type="Pfam" id="PF00593"/>
    </source>
</evidence>
<evidence type="ECO:0000259" key="12">
    <source>
        <dbReference type="Pfam" id="PF07715"/>
    </source>
</evidence>
<evidence type="ECO:0000256" key="7">
    <source>
        <dbReference type="ARBA" id="ARBA00023237"/>
    </source>
</evidence>
<keyword evidence="5 9" id="KW-0798">TonB box</keyword>
<dbReference type="InterPro" id="IPR000531">
    <property type="entry name" value="Beta-barrel_TonB"/>
</dbReference>
<dbReference type="NCBIfam" id="TIGR01782">
    <property type="entry name" value="TonB-Xanth-Caul"/>
    <property type="match status" value="1"/>
</dbReference>
<feature type="chain" id="PRO_5013239143" evidence="10">
    <location>
        <begin position="22"/>
        <end position="845"/>
    </location>
</feature>
<accession>A0A286D734</accession>
<dbReference type="PANTHER" id="PTHR40980">
    <property type="entry name" value="PLUG DOMAIN-CONTAINING PROTEIN"/>
    <property type="match status" value="1"/>
</dbReference>
<proteinExistence type="inferred from homology"/>
<protein>
    <submittedName>
        <fullName evidence="13">TonB-dependent receptor</fullName>
    </submittedName>
</protein>
<evidence type="ECO:0000256" key="10">
    <source>
        <dbReference type="SAM" id="SignalP"/>
    </source>
</evidence>
<evidence type="ECO:0000256" key="3">
    <source>
        <dbReference type="ARBA" id="ARBA00022452"/>
    </source>
</evidence>
<dbReference type="InterPro" id="IPR010104">
    <property type="entry name" value="TonB_rcpt_bac"/>
</dbReference>
<evidence type="ECO:0000256" key="9">
    <source>
        <dbReference type="RuleBase" id="RU003357"/>
    </source>
</evidence>
<dbReference type="Proteomes" id="UP000219374">
    <property type="component" value="Unassembled WGS sequence"/>
</dbReference>
<dbReference type="Gene3D" id="2.40.170.20">
    <property type="entry name" value="TonB-dependent receptor, beta-barrel domain"/>
    <property type="match status" value="1"/>
</dbReference>
<keyword evidence="13" id="KW-0675">Receptor</keyword>
<gene>
    <name evidence="13" type="ORF">SAMN06296416_10473</name>
</gene>
<dbReference type="InterPro" id="IPR012910">
    <property type="entry name" value="Plug_dom"/>
</dbReference>
<keyword evidence="14" id="KW-1185">Reference proteome</keyword>
<dbReference type="SUPFAM" id="SSF56935">
    <property type="entry name" value="Porins"/>
    <property type="match status" value="1"/>
</dbReference>
<comment type="subcellular location">
    <subcellularLocation>
        <location evidence="1 8">Cell outer membrane</location>
        <topology evidence="1 8">Multi-pass membrane protein</topology>
    </subcellularLocation>
</comment>
<dbReference type="OrthoDB" id="8727862at2"/>
<organism evidence="13 14">
    <name type="scientific">Pseudoxanthomonas wuyuanensis</name>
    <dbReference type="NCBI Taxonomy" id="1073196"/>
    <lineage>
        <taxon>Bacteria</taxon>
        <taxon>Pseudomonadati</taxon>
        <taxon>Pseudomonadota</taxon>
        <taxon>Gammaproteobacteria</taxon>
        <taxon>Lysobacterales</taxon>
        <taxon>Lysobacteraceae</taxon>
        <taxon>Pseudoxanthomonas</taxon>
    </lineage>
</organism>
<dbReference type="EMBL" id="OCND01000004">
    <property type="protein sequence ID" value="SOD54469.1"/>
    <property type="molecule type" value="Genomic_DNA"/>
</dbReference>
<dbReference type="PROSITE" id="PS52016">
    <property type="entry name" value="TONB_DEPENDENT_REC_3"/>
    <property type="match status" value="1"/>
</dbReference>
<evidence type="ECO:0000256" key="5">
    <source>
        <dbReference type="ARBA" id="ARBA00023077"/>
    </source>
</evidence>
<keyword evidence="10" id="KW-0732">Signal</keyword>
<dbReference type="AlphaFoldDB" id="A0A286D734"/>
<evidence type="ECO:0000256" key="8">
    <source>
        <dbReference type="PROSITE-ProRule" id="PRU01360"/>
    </source>
</evidence>
<dbReference type="GO" id="GO:0009279">
    <property type="term" value="C:cell outer membrane"/>
    <property type="evidence" value="ECO:0007669"/>
    <property type="project" value="UniProtKB-SubCell"/>
</dbReference>
<feature type="domain" description="TonB-dependent receptor-like beta-barrel" evidence="11">
    <location>
        <begin position="399"/>
        <end position="812"/>
    </location>
</feature>
<dbReference type="Gene3D" id="2.170.130.10">
    <property type="entry name" value="TonB-dependent receptor, plug domain"/>
    <property type="match status" value="1"/>
</dbReference>